<dbReference type="EMBL" id="VMRY01000007">
    <property type="protein sequence ID" value="TVT58903.1"/>
    <property type="molecule type" value="Genomic_DNA"/>
</dbReference>
<dbReference type="SMART" id="SM00387">
    <property type="entry name" value="HATPase_c"/>
    <property type="match status" value="1"/>
</dbReference>
<feature type="transmembrane region" description="Helical" evidence="4">
    <location>
        <begin position="364"/>
        <end position="385"/>
    </location>
</feature>
<dbReference type="SMART" id="SM00091">
    <property type="entry name" value="PAS"/>
    <property type="match status" value="4"/>
</dbReference>
<dbReference type="InterPro" id="IPR000700">
    <property type="entry name" value="PAS-assoc_C"/>
</dbReference>
<keyword evidence="3" id="KW-0597">Phosphoprotein</keyword>
<evidence type="ECO:0000256" key="2">
    <source>
        <dbReference type="ARBA" id="ARBA00012438"/>
    </source>
</evidence>
<dbReference type="Pfam" id="PF02518">
    <property type="entry name" value="HATPase_c"/>
    <property type="match status" value="1"/>
</dbReference>
<evidence type="ECO:0000259" key="6">
    <source>
        <dbReference type="PROSITE" id="PS50112"/>
    </source>
</evidence>
<feature type="domain" description="PAS" evidence="6">
    <location>
        <begin position="541"/>
        <end position="575"/>
    </location>
</feature>
<dbReference type="Pfam" id="PF04392">
    <property type="entry name" value="ABC_sub_bind"/>
    <property type="match status" value="1"/>
</dbReference>
<comment type="caution">
    <text evidence="8">The sequence shown here is derived from an EMBL/GenBank/DDBJ whole genome shotgun (WGS) entry which is preliminary data.</text>
</comment>
<dbReference type="PANTHER" id="PTHR43065:SF42">
    <property type="entry name" value="TWO-COMPONENT SENSOR PPRA"/>
    <property type="match status" value="1"/>
</dbReference>
<dbReference type="AlphaFoldDB" id="A0A558DDB5"/>
<reference evidence="8 9" key="1">
    <citation type="submission" date="2019-07" db="EMBL/GenBank/DDBJ databases">
        <title>The pathways for chlorine oxyanion respiration interact through the shared metabolite chlorate.</title>
        <authorList>
            <person name="Barnum T.P."/>
            <person name="Cheng Y."/>
            <person name="Hill K.A."/>
            <person name="Lucas L.N."/>
            <person name="Carlson H.K."/>
            <person name="Coates J.D."/>
        </authorList>
    </citation>
    <scope>NUCLEOTIDE SEQUENCE [LARGE SCALE GENOMIC DNA]</scope>
    <source>
        <strain evidence="8">BK-3</strain>
    </source>
</reference>
<evidence type="ECO:0000259" key="7">
    <source>
        <dbReference type="PROSITE" id="PS50113"/>
    </source>
</evidence>
<evidence type="ECO:0000256" key="1">
    <source>
        <dbReference type="ARBA" id="ARBA00000085"/>
    </source>
</evidence>
<dbReference type="Gene3D" id="3.40.50.2300">
    <property type="match status" value="2"/>
</dbReference>
<dbReference type="SMART" id="SM00086">
    <property type="entry name" value="PAC"/>
    <property type="match status" value="2"/>
</dbReference>
<dbReference type="PROSITE" id="PS50112">
    <property type="entry name" value="PAS"/>
    <property type="match status" value="3"/>
</dbReference>
<feature type="domain" description="PAS" evidence="6">
    <location>
        <begin position="667"/>
        <end position="715"/>
    </location>
</feature>
<gene>
    <name evidence="8" type="ORF">FHK82_03365</name>
</gene>
<dbReference type="InterPro" id="IPR013656">
    <property type="entry name" value="PAS_4"/>
</dbReference>
<dbReference type="InterPro" id="IPR035965">
    <property type="entry name" value="PAS-like_dom_sf"/>
</dbReference>
<dbReference type="PROSITE" id="PS50113">
    <property type="entry name" value="PAC"/>
    <property type="match status" value="2"/>
</dbReference>
<feature type="transmembrane region" description="Helical" evidence="4">
    <location>
        <begin position="22"/>
        <end position="44"/>
    </location>
</feature>
<dbReference type="InterPro" id="IPR036097">
    <property type="entry name" value="HisK_dim/P_sf"/>
</dbReference>
<dbReference type="GO" id="GO:0000155">
    <property type="term" value="F:phosphorelay sensor kinase activity"/>
    <property type="evidence" value="ECO:0007669"/>
    <property type="project" value="InterPro"/>
</dbReference>
<dbReference type="PANTHER" id="PTHR43065">
    <property type="entry name" value="SENSOR HISTIDINE KINASE"/>
    <property type="match status" value="1"/>
</dbReference>
<dbReference type="PROSITE" id="PS50109">
    <property type="entry name" value="HIS_KIN"/>
    <property type="match status" value="1"/>
</dbReference>
<accession>A0A558DDB5</accession>
<dbReference type="InterPro" id="IPR000014">
    <property type="entry name" value="PAS"/>
</dbReference>
<dbReference type="SUPFAM" id="SSF55874">
    <property type="entry name" value="ATPase domain of HSP90 chaperone/DNA topoisomerase II/histidine kinase"/>
    <property type="match status" value="1"/>
</dbReference>
<name>A0A558DDB5_9GAMM</name>
<evidence type="ECO:0000259" key="5">
    <source>
        <dbReference type="PROSITE" id="PS50109"/>
    </source>
</evidence>
<dbReference type="NCBIfam" id="TIGR00229">
    <property type="entry name" value="sensory_box"/>
    <property type="match status" value="4"/>
</dbReference>
<dbReference type="PRINTS" id="PR00344">
    <property type="entry name" value="BCTRLSENSOR"/>
</dbReference>
<dbReference type="Pfam" id="PF08448">
    <property type="entry name" value="PAS_4"/>
    <property type="match status" value="3"/>
</dbReference>
<feature type="domain" description="PAC" evidence="7">
    <location>
        <begin position="608"/>
        <end position="659"/>
    </location>
</feature>
<dbReference type="SUPFAM" id="SSF55785">
    <property type="entry name" value="PYP-like sensor domain (PAS domain)"/>
    <property type="match status" value="4"/>
</dbReference>
<dbReference type="Proteomes" id="UP000317355">
    <property type="component" value="Unassembled WGS sequence"/>
</dbReference>
<keyword evidence="4" id="KW-1133">Transmembrane helix</keyword>
<feature type="domain" description="Histidine kinase" evidence="5">
    <location>
        <begin position="922"/>
        <end position="1168"/>
    </location>
</feature>
<keyword evidence="4" id="KW-0472">Membrane</keyword>
<dbReference type="InterPro" id="IPR001610">
    <property type="entry name" value="PAC"/>
</dbReference>
<evidence type="ECO:0000256" key="4">
    <source>
        <dbReference type="SAM" id="Phobius"/>
    </source>
</evidence>
<feature type="domain" description="PAS" evidence="6">
    <location>
        <begin position="789"/>
        <end position="836"/>
    </location>
</feature>
<keyword evidence="4" id="KW-0812">Transmembrane</keyword>
<evidence type="ECO:0000313" key="9">
    <source>
        <dbReference type="Proteomes" id="UP000317355"/>
    </source>
</evidence>
<feature type="domain" description="PAC" evidence="7">
    <location>
        <begin position="472"/>
        <end position="526"/>
    </location>
</feature>
<dbReference type="InterPro" id="IPR036890">
    <property type="entry name" value="HATPase_C_sf"/>
</dbReference>
<dbReference type="Gene3D" id="3.30.450.20">
    <property type="entry name" value="PAS domain"/>
    <property type="match status" value="4"/>
</dbReference>
<dbReference type="InterPro" id="IPR003594">
    <property type="entry name" value="HATPase_dom"/>
</dbReference>
<dbReference type="SUPFAM" id="SSF47384">
    <property type="entry name" value="Homodimeric domain of signal transducing histidine kinase"/>
    <property type="match status" value="1"/>
</dbReference>
<dbReference type="Gene3D" id="3.30.565.10">
    <property type="entry name" value="Histidine kinase-like ATPase, C-terminal domain"/>
    <property type="match status" value="1"/>
</dbReference>
<dbReference type="Pfam" id="PF13426">
    <property type="entry name" value="PAS_9"/>
    <property type="match status" value="1"/>
</dbReference>
<evidence type="ECO:0000256" key="3">
    <source>
        <dbReference type="ARBA" id="ARBA00022553"/>
    </source>
</evidence>
<dbReference type="CDD" id="cd00082">
    <property type="entry name" value="HisKA"/>
    <property type="match status" value="1"/>
</dbReference>
<dbReference type="Gene3D" id="1.10.287.130">
    <property type="match status" value="1"/>
</dbReference>
<dbReference type="InterPro" id="IPR004358">
    <property type="entry name" value="Sig_transdc_His_kin-like_C"/>
</dbReference>
<dbReference type="SMART" id="SM00388">
    <property type="entry name" value="HisKA"/>
    <property type="match status" value="1"/>
</dbReference>
<proteinExistence type="predicted"/>
<comment type="catalytic activity">
    <reaction evidence="1">
        <text>ATP + protein L-histidine = ADP + protein N-phospho-L-histidine.</text>
        <dbReference type="EC" id="2.7.13.3"/>
    </reaction>
</comment>
<dbReference type="EC" id="2.7.13.3" evidence="2"/>
<dbReference type="InterPro" id="IPR007487">
    <property type="entry name" value="ABC_transpt-TYRBP-like"/>
</dbReference>
<protein>
    <recommendedName>
        <fullName evidence="2">histidine kinase</fullName>
        <ecNumber evidence="2">2.7.13.3</ecNumber>
    </recommendedName>
</protein>
<organism evidence="8 9">
    <name type="scientific">Sedimenticola thiotaurini</name>
    <dbReference type="NCBI Taxonomy" id="1543721"/>
    <lineage>
        <taxon>Bacteria</taxon>
        <taxon>Pseudomonadati</taxon>
        <taxon>Pseudomonadota</taxon>
        <taxon>Gammaproteobacteria</taxon>
        <taxon>Chromatiales</taxon>
        <taxon>Sedimenticolaceae</taxon>
        <taxon>Sedimenticola</taxon>
    </lineage>
</organism>
<dbReference type="CDD" id="cd00130">
    <property type="entry name" value="PAS"/>
    <property type="match status" value="1"/>
</dbReference>
<dbReference type="InterPro" id="IPR003661">
    <property type="entry name" value="HisK_dim/P_dom"/>
</dbReference>
<evidence type="ECO:0000313" key="8">
    <source>
        <dbReference type="EMBL" id="TVT58903.1"/>
    </source>
</evidence>
<dbReference type="InterPro" id="IPR005467">
    <property type="entry name" value="His_kinase_dom"/>
</dbReference>
<sequence length="1171" mass="132051">MRESDFDVAAFLYAARNTLNSLILRFIPFVIFLTLSCPAASIAVEHSQYQVLLINSYSQGMTWVEDIQRAVDETLVIEGDDIALQIENMDSKRYHTSAYFESLARHYAEKYRDTQFDLILATDNNAYDFLLQRKDELFPGVPMVFSGVNDFNDTQISDVAKITGVAEQFDAGGTIEFALKTFPKTRQIYIINDYLKTGRAWVRELERQLSEIDPTVELIYSENLSLAEQKKRIAGLPETALVLLGVYYSDRDGYQSTYEKIGAELVAESQVPVFCLLEFNVGQHVIGGNVISGYYQGQMMAALGKKILQGEPVESLAVVSQGANQFIFDFNALTKWGIGLSELPEEAIVINEPWTFYNAYRSQIWLAVVFVLLLLAIILTLYFSIRKRIKIESELRDSKQRFESIFNQTFQFIGLLTPEGVVLDANQTALKRSNIDLGEIKDRHFADAPWFSHSPQEQAKLREAIRTAASGEFVRLQMTHQIEPGRLIDVDFSLKPVFDAKGEVTLLIPEGRDISELKEAQSALEQSSNLLKRLVADQQFLLNNINDFIYRHDLTGKFEYVSPSIKQITGYTVEEWGGHYADYLTASPLNERVKKYTDEALRTGVQHVPYEIEITHKNGNLLRLEISERPYKKADEIVGMIGVARDVTDRAKAEEVVQDLNSFQQTILENADVWLAVYDVQGDIVIWNRTAQRVSGYTREEVQSRQHIMKLLYPEATYRQQIMDQVLPAADGKQPLDNFHSKIVCKDGMTRSMVWNTRALFGTEGRRGSVTIGLDITEQEKASKEAMSLRKYLQNVIDSMPSILVAVDQECRVVQWNSAAESVTGKSLEAVRGHALEKVFPRFAVEIATILEAIKTENPSIGSRRMNSSESGICYEDISIYPLAGDTRGAVIRVDDVTERVRIEEMMIQSEKMLSVGGLAAGMAHEINNPLAGVLQNMQVMKNRFDLSLPRNQIEAASCNLSLDDLNEYLIRRGIFKMMESITRSGLRAAKIVENMLSFSRKSALDYAPQDLVRLVDNTIELAANDYDLKKKFDFRKINIVRDYQENLPGIPCESGQIQQVILNLLKNGAQAMALQVDKNSTPQFDIRIHRLSDTVQIDVQDNGPGMSDAVLKRVFEPFFTTKEVGVGTGLGLSVSYFIITENHKGVMQVESNPGKGACFSIQLPIHRPVD</sequence>